<dbReference type="SUPFAM" id="SSF46785">
    <property type="entry name" value="Winged helix' DNA-binding domain"/>
    <property type="match status" value="1"/>
</dbReference>
<dbReference type="InterPro" id="IPR036390">
    <property type="entry name" value="WH_DNA-bd_sf"/>
</dbReference>
<gene>
    <name evidence="2" type="ORF">JOF48_000117</name>
</gene>
<dbReference type="Proteomes" id="UP000711614">
    <property type="component" value="Unassembled WGS sequence"/>
</dbReference>
<dbReference type="Gene3D" id="1.10.10.10">
    <property type="entry name" value="Winged helix-like DNA-binding domain superfamily/Winged helix DNA-binding domain"/>
    <property type="match status" value="1"/>
</dbReference>
<protein>
    <recommendedName>
        <fullName evidence="1">HTH marR-type domain-containing protein</fullName>
    </recommendedName>
</protein>
<dbReference type="InterPro" id="IPR000835">
    <property type="entry name" value="HTH_MarR-typ"/>
</dbReference>
<feature type="domain" description="HTH marR-type" evidence="1">
    <location>
        <begin position="156"/>
        <end position="192"/>
    </location>
</feature>
<accession>A0ABS4YR91</accession>
<dbReference type="RefSeq" id="WP_209676334.1">
    <property type="nucleotide sequence ID" value="NZ_JAGIOI010000001.1"/>
</dbReference>
<dbReference type="Pfam" id="PF12802">
    <property type="entry name" value="MarR_2"/>
    <property type="match status" value="1"/>
</dbReference>
<organism evidence="2 3">
    <name type="scientific">Arthrobacter stackebrandtii</name>
    <dbReference type="NCBI Taxonomy" id="272161"/>
    <lineage>
        <taxon>Bacteria</taxon>
        <taxon>Bacillati</taxon>
        <taxon>Actinomycetota</taxon>
        <taxon>Actinomycetes</taxon>
        <taxon>Micrococcales</taxon>
        <taxon>Micrococcaceae</taxon>
        <taxon>Arthrobacter</taxon>
    </lineage>
</organism>
<keyword evidence="3" id="KW-1185">Reference proteome</keyword>
<proteinExistence type="predicted"/>
<reference evidence="2 3" key="1">
    <citation type="submission" date="2021-03" db="EMBL/GenBank/DDBJ databases">
        <title>Sequencing the genomes of 1000 actinobacteria strains.</title>
        <authorList>
            <person name="Klenk H.-P."/>
        </authorList>
    </citation>
    <scope>NUCLEOTIDE SEQUENCE [LARGE SCALE GENOMIC DNA]</scope>
    <source>
        <strain evidence="2 3">DSM 16005</strain>
    </source>
</reference>
<dbReference type="InterPro" id="IPR036388">
    <property type="entry name" value="WH-like_DNA-bd_sf"/>
</dbReference>
<comment type="caution">
    <text evidence="2">The sequence shown here is derived from an EMBL/GenBank/DDBJ whole genome shotgun (WGS) entry which is preliminary data.</text>
</comment>
<dbReference type="EMBL" id="JAGIOI010000001">
    <property type="protein sequence ID" value="MBP2411318.1"/>
    <property type="molecule type" value="Genomic_DNA"/>
</dbReference>
<evidence type="ECO:0000259" key="1">
    <source>
        <dbReference type="Pfam" id="PF12802"/>
    </source>
</evidence>
<evidence type="ECO:0000313" key="2">
    <source>
        <dbReference type="EMBL" id="MBP2411318.1"/>
    </source>
</evidence>
<evidence type="ECO:0000313" key="3">
    <source>
        <dbReference type="Proteomes" id="UP000711614"/>
    </source>
</evidence>
<sequence length="217" mass="22409">MFVLTIDQRGSRRHGDKVPELLAALAGVDTVLPFERSVGDEVQAALVDPGAVVEAAMRVLRLKDWYVGVGVGLAELPLPASSREASGSAFVAAREAVEAAKKAGDRVPLRVRTGDAAGSADARGQAGAGGGPGVWAAASEAVLVLVGDVVRSRSEAEWRVLDALDAAPGAAQKDIAAQLGITPQAVSRAIRRSGRHEERNGRRAAELLLSQIVGGGR</sequence>
<name>A0ABS4YR91_9MICC</name>